<comment type="caution">
    <text evidence="1">The sequence shown here is derived from an EMBL/GenBank/DDBJ whole genome shotgun (WGS) entry which is preliminary data.</text>
</comment>
<organism evidence="1 2">
    <name type="scientific">Trichonephila inaurata madagascariensis</name>
    <dbReference type="NCBI Taxonomy" id="2747483"/>
    <lineage>
        <taxon>Eukaryota</taxon>
        <taxon>Metazoa</taxon>
        <taxon>Ecdysozoa</taxon>
        <taxon>Arthropoda</taxon>
        <taxon>Chelicerata</taxon>
        <taxon>Arachnida</taxon>
        <taxon>Araneae</taxon>
        <taxon>Araneomorphae</taxon>
        <taxon>Entelegynae</taxon>
        <taxon>Araneoidea</taxon>
        <taxon>Nephilidae</taxon>
        <taxon>Trichonephila</taxon>
        <taxon>Trichonephila inaurata</taxon>
    </lineage>
</organism>
<gene>
    <name evidence="1" type="ORF">TNIN_483281</name>
</gene>
<dbReference type="EMBL" id="BMAV01015811">
    <property type="protein sequence ID" value="GFY66085.1"/>
    <property type="molecule type" value="Genomic_DNA"/>
</dbReference>
<accession>A0A8X6Y4U7</accession>
<sequence>MTLTFRVPWPHYECLATATRPSRSRRNDCKRYQFNVPIALTDENMRKHIFIHLFYLCGNIRKEGDIKQMGNSEPHVAVDQNKDKRLAWETRPYPSYSLHISPLVYRLFLSLDSRIYGK</sequence>
<evidence type="ECO:0000313" key="2">
    <source>
        <dbReference type="Proteomes" id="UP000886998"/>
    </source>
</evidence>
<protein>
    <submittedName>
        <fullName evidence="1">Uncharacterized protein</fullName>
    </submittedName>
</protein>
<name>A0A8X6Y4U7_9ARAC</name>
<reference evidence="1" key="1">
    <citation type="submission" date="2020-08" db="EMBL/GenBank/DDBJ databases">
        <title>Multicomponent nature underlies the extraordinary mechanical properties of spider dragline silk.</title>
        <authorList>
            <person name="Kono N."/>
            <person name="Nakamura H."/>
            <person name="Mori M."/>
            <person name="Yoshida Y."/>
            <person name="Ohtoshi R."/>
            <person name="Malay A.D."/>
            <person name="Moran D.A.P."/>
            <person name="Tomita M."/>
            <person name="Numata K."/>
            <person name="Arakawa K."/>
        </authorList>
    </citation>
    <scope>NUCLEOTIDE SEQUENCE</scope>
</reference>
<proteinExistence type="predicted"/>
<dbReference type="AlphaFoldDB" id="A0A8X6Y4U7"/>
<evidence type="ECO:0000313" key="1">
    <source>
        <dbReference type="EMBL" id="GFY66085.1"/>
    </source>
</evidence>
<keyword evidence="2" id="KW-1185">Reference proteome</keyword>
<dbReference type="Proteomes" id="UP000886998">
    <property type="component" value="Unassembled WGS sequence"/>
</dbReference>